<evidence type="ECO:0000259" key="5">
    <source>
        <dbReference type="PROSITE" id="PS50011"/>
    </source>
</evidence>
<feature type="coiled-coil region" evidence="4">
    <location>
        <begin position="245"/>
        <end position="286"/>
    </location>
</feature>
<gene>
    <name evidence="6" type="ORF">M9Y10_021464</name>
</gene>
<sequence>MDFAENGSLENILNQVYNGIIPENYNNPTKQIILIGIAYGMKHLHKHRIIHRDLKPGNVLIDKDFHPHISDFGLSKYTHTGHSNEQSKYLGTTSYMAPEIIQGHPYDGKVDVYAFGILMYQVLTDKKPYPLFDTEHKQLYLLPSQVAEKNLRPSFEGCEVKQSHKELIEKCWSSSPKERPTFEEIFNKLAYNIEESIYGCYNDDDDGDDGYKYYLNNVDVDLILSYADFLVERGEENSLSQNPLINKMKETIDKQNQQILKLNKEVQNIQSALKDQTSKNTELEKIIQFQFRQIQELKQIKKQTVSKKDLSTNKKKIKNSIYIKRITNSIFLDAFNELKFKRLESPSEAELFFYDGLYRINKYLHIDPSLYVSKIPGFYEICRKLFAFERFNSYLTNFKFFPTTFLHPTQNLKMPDFISKMTDHTTLIFKPNSTYGGKGIILFQGKEKLKNALDKNTLPDGIFQEYVQPKLINNHKFSVRLYLMITCLDPLSLFLYKEAACYFCAEEYKMPNQDNLTDLCSHLSCFSLNRQNERADISTLVRKYSDAILSITSDIERKEIWEKMKKLSTHAILALHMDMLRMAEEACIKNDESFETQEKIPYQKRFFHLLSLDVVIDSNLNPLLVDISDNPGNKSLNDVDAELKHSLIKDEFTLIFKYIRNEKIEVNVGGWEKII</sequence>
<dbReference type="PANTHER" id="PTHR12241:SF154">
    <property type="entry name" value="TUBULIN POLYGLUTAMYLASE TTLL11"/>
    <property type="match status" value="1"/>
</dbReference>
<dbReference type="InterPro" id="IPR000719">
    <property type="entry name" value="Prot_kinase_dom"/>
</dbReference>
<evidence type="ECO:0000256" key="3">
    <source>
        <dbReference type="ARBA" id="ARBA00022840"/>
    </source>
</evidence>
<comment type="caution">
    <text evidence="6">The sequence shown here is derived from an EMBL/GenBank/DDBJ whole genome shotgun (WGS) entry which is preliminary data.</text>
</comment>
<proteinExistence type="predicted"/>
<name>A0ABR2HG98_9EUKA</name>
<evidence type="ECO:0000313" key="7">
    <source>
        <dbReference type="Proteomes" id="UP001470230"/>
    </source>
</evidence>
<dbReference type="Gene3D" id="1.10.510.10">
    <property type="entry name" value="Transferase(Phosphotransferase) domain 1"/>
    <property type="match status" value="1"/>
</dbReference>
<dbReference type="EMBL" id="JAPFFF010000031">
    <property type="protein sequence ID" value="KAK8845270.1"/>
    <property type="molecule type" value="Genomic_DNA"/>
</dbReference>
<dbReference type="SMART" id="SM00220">
    <property type="entry name" value="S_TKc"/>
    <property type="match status" value="1"/>
</dbReference>
<keyword evidence="2" id="KW-0547">Nucleotide-binding</keyword>
<dbReference type="Gene3D" id="3.30.470.20">
    <property type="entry name" value="ATP-grasp fold, B domain"/>
    <property type="match status" value="1"/>
</dbReference>
<dbReference type="Proteomes" id="UP001470230">
    <property type="component" value="Unassembled WGS sequence"/>
</dbReference>
<feature type="domain" description="Protein kinase" evidence="5">
    <location>
        <begin position="1"/>
        <end position="192"/>
    </location>
</feature>
<dbReference type="InterPro" id="IPR011009">
    <property type="entry name" value="Kinase-like_dom_sf"/>
</dbReference>
<dbReference type="Pfam" id="PF00069">
    <property type="entry name" value="Pkinase"/>
    <property type="match status" value="1"/>
</dbReference>
<dbReference type="PROSITE" id="PS51221">
    <property type="entry name" value="TTL"/>
    <property type="match status" value="1"/>
</dbReference>
<dbReference type="PROSITE" id="PS00108">
    <property type="entry name" value="PROTEIN_KINASE_ST"/>
    <property type="match status" value="1"/>
</dbReference>
<keyword evidence="7" id="KW-1185">Reference proteome</keyword>
<dbReference type="Pfam" id="PF03133">
    <property type="entry name" value="TTL"/>
    <property type="match status" value="1"/>
</dbReference>
<dbReference type="InterPro" id="IPR004344">
    <property type="entry name" value="TTL/TTLL_fam"/>
</dbReference>
<dbReference type="SUPFAM" id="SSF56112">
    <property type="entry name" value="Protein kinase-like (PK-like)"/>
    <property type="match status" value="1"/>
</dbReference>
<dbReference type="PANTHER" id="PTHR12241">
    <property type="entry name" value="TUBULIN POLYGLUTAMYLASE"/>
    <property type="match status" value="1"/>
</dbReference>
<keyword evidence="3" id="KW-0067">ATP-binding</keyword>
<protein>
    <submittedName>
        <fullName evidence="6">Positive regulation of cilium movement</fullName>
    </submittedName>
</protein>
<keyword evidence="4" id="KW-0175">Coiled coil</keyword>
<evidence type="ECO:0000256" key="1">
    <source>
        <dbReference type="ARBA" id="ARBA00022598"/>
    </source>
</evidence>
<dbReference type="PROSITE" id="PS50011">
    <property type="entry name" value="PROTEIN_KINASE_DOM"/>
    <property type="match status" value="1"/>
</dbReference>
<evidence type="ECO:0000256" key="2">
    <source>
        <dbReference type="ARBA" id="ARBA00022741"/>
    </source>
</evidence>
<accession>A0ABR2HG98</accession>
<organism evidence="6 7">
    <name type="scientific">Tritrichomonas musculus</name>
    <dbReference type="NCBI Taxonomy" id="1915356"/>
    <lineage>
        <taxon>Eukaryota</taxon>
        <taxon>Metamonada</taxon>
        <taxon>Parabasalia</taxon>
        <taxon>Tritrichomonadida</taxon>
        <taxon>Tritrichomonadidae</taxon>
        <taxon>Tritrichomonas</taxon>
    </lineage>
</organism>
<reference evidence="6 7" key="1">
    <citation type="submission" date="2024-04" db="EMBL/GenBank/DDBJ databases">
        <title>Tritrichomonas musculus Genome.</title>
        <authorList>
            <person name="Alves-Ferreira E."/>
            <person name="Grigg M."/>
            <person name="Lorenzi H."/>
            <person name="Galac M."/>
        </authorList>
    </citation>
    <scope>NUCLEOTIDE SEQUENCE [LARGE SCALE GENOMIC DNA]</scope>
    <source>
        <strain evidence="6 7">EAF2021</strain>
    </source>
</reference>
<dbReference type="SUPFAM" id="SSF56059">
    <property type="entry name" value="Glutathione synthetase ATP-binding domain-like"/>
    <property type="match status" value="1"/>
</dbReference>
<evidence type="ECO:0000256" key="4">
    <source>
        <dbReference type="SAM" id="Coils"/>
    </source>
</evidence>
<evidence type="ECO:0000313" key="6">
    <source>
        <dbReference type="EMBL" id="KAK8845270.1"/>
    </source>
</evidence>
<keyword evidence="1" id="KW-0436">Ligase</keyword>
<dbReference type="InterPro" id="IPR008271">
    <property type="entry name" value="Ser/Thr_kinase_AS"/>
</dbReference>